<comment type="caution">
    <text evidence="1">The sequence shown here is derived from an EMBL/GenBank/DDBJ whole genome shotgun (WGS) entry which is preliminary data.</text>
</comment>
<accession>A0A8J8C9T8</accession>
<dbReference type="EMBL" id="RKLQ01000002">
    <property type="protein sequence ID" value="MBX0304544.1"/>
    <property type="molecule type" value="Genomic_DNA"/>
</dbReference>
<dbReference type="RefSeq" id="WP_220588758.1">
    <property type="nucleotide sequence ID" value="NZ_RKLQ01000002.1"/>
</dbReference>
<reference evidence="1" key="1">
    <citation type="submission" date="2021-06" db="EMBL/GenBank/DDBJ databases">
        <title>Halomicroarcula sp. F24A a new haloarchaeum isolated from saline soil.</title>
        <authorList>
            <person name="Duran-Viseras A."/>
            <person name="Sanchez-Porro C."/>
            <person name="Ventosa A."/>
        </authorList>
    </citation>
    <scope>NUCLEOTIDE SEQUENCE</scope>
    <source>
        <strain evidence="1">F24A</strain>
    </source>
</reference>
<evidence type="ECO:0000313" key="1">
    <source>
        <dbReference type="EMBL" id="MBX0304544.1"/>
    </source>
</evidence>
<sequence>MPSTARTAAVTAVAFVLGMAAVSSGAIYALPLVSDGTGPTDIEITDLERLDAGCREDVATYASSRNGPNGTYERTSFVETGTRDANLSAWAERTSPVGADYSTFRVNVESDRTGPANETCEVGVQYRLEYRTSGGTDDGLVPDASGHSITHVENGRFAGCSSVGGGRWADAGCPHSAEDRPARTWANATG</sequence>
<keyword evidence="2" id="KW-1185">Reference proteome</keyword>
<organism evidence="1 2">
    <name type="scientific">Haloarcula salinisoli</name>
    <dbReference type="NCBI Taxonomy" id="2487746"/>
    <lineage>
        <taxon>Archaea</taxon>
        <taxon>Methanobacteriati</taxon>
        <taxon>Methanobacteriota</taxon>
        <taxon>Stenosarchaea group</taxon>
        <taxon>Halobacteria</taxon>
        <taxon>Halobacteriales</taxon>
        <taxon>Haloarculaceae</taxon>
        <taxon>Haloarcula</taxon>
    </lineage>
</organism>
<evidence type="ECO:0000313" key="2">
    <source>
        <dbReference type="Proteomes" id="UP000783863"/>
    </source>
</evidence>
<dbReference type="AlphaFoldDB" id="A0A8J8C9T8"/>
<protein>
    <submittedName>
        <fullName evidence="1">Uncharacterized protein</fullName>
    </submittedName>
</protein>
<dbReference type="Proteomes" id="UP000783863">
    <property type="component" value="Unassembled WGS sequence"/>
</dbReference>
<proteinExistence type="predicted"/>
<name>A0A8J8C9T8_9EURY</name>
<gene>
    <name evidence="1" type="ORF">EGD98_12775</name>
</gene>